<feature type="compositionally biased region" description="Polar residues" evidence="1">
    <location>
        <begin position="24"/>
        <end position="37"/>
    </location>
</feature>
<feature type="region of interest" description="Disordered" evidence="1">
    <location>
        <begin position="291"/>
        <end position="312"/>
    </location>
</feature>
<dbReference type="PANTHER" id="PTHR15932">
    <property type="entry name" value="UBIQUITIN INTERACTION MOTIF-CONTAINING PROTEIN 1"/>
    <property type="match status" value="1"/>
</dbReference>
<dbReference type="GO" id="GO:0042393">
    <property type="term" value="F:histone binding"/>
    <property type="evidence" value="ECO:0007669"/>
    <property type="project" value="TreeGrafter"/>
</dbReference>
<evidence type="ECO:0008006" key="4">
    <source>
        <dbReference type="Google" id="ProtNLM"/>
    </source>
</evidence>
<feature type="compositionally biased region" description="Polar residues" evidence="1">
    <location>
        <begin position="291"/>
        <end position="300"/>
    </location>
</feature>
<dbReference type="Gene3D" id="6.10.250.1800">
    <property type="match status" value="1"/>
</dbReference>
<feature type="compositionally biased region" description="Polar residues" evidence="1">
    <location>
        <begin position="8"/>
        <end position="17"/>
    </location>
</feature>
<keyword evidence="3" id="KW-1185">Reference proteome</keyword>
<dbReference type="Proteomes" id="UP000694565">
    <property type="component" value="Unplaced"/>
</dbReference>
<dbReference type="CDD" id="cd20912">
    <property type="entry name" value="AIR_RAP80-like"/>
    <property type="match status" value="1"/>
</dbReference>
<dbReference type="AlphaFoldDB" id="A0A8C2X6K2"/>
<feature type="compositionally biased region" description="Polar residues" evidence="1">
    <location>
        <begin position="462"/>
        <end position="477"/>
    </location>
</feature>
<dbReference type="Ensembl" id="ENSCLMT00005013644.1">
    <property type="protein sequence ID" value="ENSCLMP00005012742.1"/>
    <property type="gene ID" value="ENSCLMG00005006805.1"/>
</dbReference>
<feature type="compositionally biased region" description="Basic and acidic residues" evidence="1">
    <location>
        <begin position="176"/>
        <end position="190"/>
    </location>
</feature>
<reference evidence="2" key="1">
    <citation type="submission" date="2025-08" db="UniProtKB">
        <authorList>
            <consortium name="Ensembl"/>
        </authorList>
    </citation>
    <scope>IDENTIFICATION</scope>
</reference>
<feature type="compositionally biased region" description="Basic and acidic residues" evidence="1">
    <location>
        <begin position="500"/>
        <end position="509"/>
    </location>
</feature>
<dbReference type="InterPro" id="IPR038868">
    <property type="entry name" value="RAP80"/>
</dbReference>
<feature type="region of interest" description="Disordered" evidence="1">
    <location>
        <begin position="1"/>
        <end position="87"/>
    </location>
</feature>
<name>A0A8C2X6K2_CYCLU</name>
<evidence type="ECO:0000313" key="3">
    <source>
        <dbReference type="Proteomes" id="UP000694565"/>
    </source>
</evidence>
<dbReference type="GO" id="GO:0006302">
    <property type="term" value="P:double-strand break repair"/>
    <property type="evidence" value="ECO:0007669"/>
    <property type="project" value="InterPro"/>
</dbReference>
<dbReference type="GeneTree" id="ENSGT00390000007635"/>
<feature type="compositionally biased region" description="Acidic residues" evidence="1">
    <location>
        <begin position="39"/>
        <end position="54"/>
    </location>
</feature>
<protein>
    <recommendedName>
        <fullName evidence="4">BRCA1-A complex subunit RAP80</fullName>
    </recommendedName>
</protein>
<sequence>MRGRGGHSSPSVSQEQTRMALRLNDSSDVPSGSQLVDENTPEVEALDDRDDNDELSSSLLSQASREKRKRETENKSKSKEMTEEEMMDLALRLSEQEASVTALRVQQEEEAMMKAIQESMGNQTQPCPPSQSRRLLTGSEASLSIFSRRKLLYANGMTASAIIRGAAEDICTPETDLNRGAKATGDESYNRLKKRKRKEGSPLLEMPDLLQAQKISSQASACRSECLSGPLDSPQSSDSTQIDDCQLGKSPVFPSTDCKAKVHVPRLCQDLLEACRTSGFVFCSQDSVTSTRKSQTTQAKSPIFPKSPKRSNNLPLSKSLVFLETDQEDDGETDQSPEYLKSPVFGRNAQHETTPSACKPQDGDCNLGLIFCSEESLTSSGRSTSSRPKSPVFPESPGLPKSLPSPEKFATCKSPVFSETVGGQSEQSRPVFGGTGRRRKLHRDEQKHAASPSAAELRGSDSDGNLTTAGSPSQSLRQDGKTDNNKDAMSSKSGDEEEELNHVSKDSSAKAELTSDVTLLWSDNDNVTPVGSPSPVFPEERPVHQGDGEDAALNRGTAASPGTNCRPSTSSTSTGGQLPSAAERGPRPISSQGSVSRASAPPREPAGGPTVHYYWGVPFCPRGVDPDEYTQVILGHMEVYEKSLKQAQRGLLRKAEWGEAVLPQPEVQ</sequence>
<feature type="compositionally biased region" description="Low complexity" evidence="1">
    <location>
        <begin position="378"/>
        <end position="390"/>
    </location>
</feature>
<reference evidence="2" key="2">
    <citation type="submission" date="2025-09" db="UniProtKB">
        <authorList>
            <consortium name="Ensembl"/>
        </authorList>
    </citation>
    <scope>IDENTIFICATION</scope>
</reference>
<dbReference type="GO" id="GO:0070530">
    <property type="term" value="F:K63-linked polyubiquitin modification-dependent protein binding"/>
    <property type="evidence" value="ECO:0007669"/>
    <property type="project" value="InterPro"/>
</dbReference>
<dbReference type="PANTHER" id="PTHR15932:SF2">
    <property type="entry name" value="BRCA1-A COMPLEX SUBUNIT RAP80"/>
    <property type="match status" value="1"/>
</dbReference>
<feature type="compositionally biased region" description="Polar residues" evidence="1">
    <location>
        <begin position="515"/>
        <end position="531"/>
    </location>
</feature>
<organism evidence="2 3">
    <name type="scientific">Cyclopterus lumpus</name>
    <name type="common">Lumpsucker</name>
    <dbReference type="NCBI Taxonomy" id="8103"/>
    <lineage>
        <taxon>Eukaryota</taxon>
        <taxon>Metazoa</taxon>
        <taxon>Chordata</taxon>
        <taxon>Craniata</taxon>
        <taxon>Vertebrata</taxon>
        <taxon>Euteleostomi</taxon>
        <taxon>Actinopterygii</taxon>
        <taxon>Neopterygii</taxon>
        <taxon>Teleostei</taxon>
        <taxon>Neoteleostei</taxon>
        <taxon>Acanthomorphata</taxon>
        <taxon>Eupercaria</taxon>
        <taxon>Perciformes</taxon>
        <taxon>Cottioidei</taxon>
        <taxon>Cottales</taxon>
        <taxon>Cyclopteridae</taxon>
        <taxon>Cyclopterus</taxon>
    </lineage>
</organism>
<evidence type="ECO:0000256" key="1">
    <source>
        <dbReference type="SAM" id="MobiDB-lite"/>
    </source>
</evidence>
<accession>A0A8C2X6K2</accession>
<feature type="compositionally biased region" description="Basic and acidic residues" evidence="1">
    <location>
        <begin position="538"/>
        <end position="547"/>
    </location>
</feature>
<feature type="region of interest" description="Disordered" evidence="1">
    <location>
        <begin position="378"/>
        <end position="612"/>
    </location>
</feature>
<proteinExistence type="predicted"/>
<dbReference type="GO" id="GO:0045739">
    <property type="term" value="P:positive regulation of DNA repair"/>
    <property type="evidence" value="ECO:0007669"/>
    <property type="project" value="TreeGrafter"/>
</dbReference>
<feature type="compositionally biased region" description="Polar residues" evidence="1">
    <location>
        <begin position="560"/>
        <end position="577"/>
    </location>
</feature>
<dbReference type="GO" id="GO:0070531">
    <property type="term" value="C:BRCA1-A complex"/>
    <property type="evidence" value="ECO:0007669"/>
    <property type="project" value="InterPro"/>
</dbReference>
<evidence type="ECO:0000313" key="2">
    <source>
        <dbReference type="Ensembl" id="ENSCLMP00005012742.1"/>
    </source>
</evidence>
<feature type="region of interest" description="Disordered" evidence="1">
    <location>
        <begin position="176"/>
        <end position="204"/>
    </location>
</feature>
<feature type="compositionally biased region" description="Basic and acidic residues" evidence="1">
    <location>
        <begin position="69"/>
        <end position="81"/>
    </location>
</feature>